<evidence type="ECO:0008006" key="4">
    <source>
        <dbReference type="Google" id="ProtNLM"/>
    </source>
</evidence>
<dbReference type="InterPro" id="IPR017166">
    <property type="entry name" value="UCP037290"/>
</dbReference>
<accession>A0A1Y1S9T0</accession>
<dbReference type="Proteomes" id="UP000192342">
    <property type="component" value="Unassembled WGS sequence"/>
</dbReference>
<dbReference type="RefSeq" id="WP_083563459.1">
    <property type="nucleotide sequence ID" value="NZ_AQQV01000006.1"/>
</dbReference>
<protein>
    <recommendedName>
        <fullName evidence="4">SOS cell division inhibitor SulA</fullName>
    </recommendedName>
</protein>
<dbReference type="NCBIfam" id="NF033429">
    <property type="entry name" value="ImuA_translesion"/>
    <property type="match status" value="1"/>
</dbReference>
<gene>
    <name evidence="2" type="ORF">ATO7_16035</name>
</gene>
<dbReference type="AlphaFoldDB" id="A0A1Y1S9T0"/>
<evidence type="ECO:0000313" key="2">
    <source>
        <dbReference type="EMBL" id="ORE85009.1"/>
    </source>
</evidence>
<dbReference type="InterPro" id="IPR047610">
    <property type="entry name" value="ImuA_translesion"/>
</dbReference>
<dbReference type="GO" id="GO:0006281">
    <property type="term" value="P:DNA repair"/>
    <property type="evidence" value="ECO:0007669"/>
    <property type="project" value="TreeGrafter"/>
</dbReference>
<keyword evidence="3" id="KW-1185">Reference proteome</keyword>
<dbReference type="InterPro" id="IPR050356">
    <property type="entry name" value="SulA_CellDiv_inhibitor"/>
</dbReference>
<name>A0A1Y1S9T0_9GAMM</name>
<dbReference type="PANTHER" id="PTHR35369">
    <property type="entry name" value="BLR3025 PROTEIN-RELATED"/>
    <property type="match status" value="1"/>
</dbReference>
<dbReference type="OrthoDB" id="9811176at2"/>
<keyword evidence="1" id="KW-0227">DNA damage</keyword>
<dbReference type="SUPFAM" id="SSF52540">
    <property type="entry name" value="P-loop containing nucleoside triphosphate hydrolases"/>
    <property type="match status" value="1"/>
</dbReference>
<dbReference type="EMBL" id="AQQV01000006">
    <property type="protein sequence ID" value="ORE85009.1"/>
    <property type="molecule type" value="Genomic_DNA"/>
</dbReference>
<dbReference type="PIRSF" id="PIRSF037290">
    <property type="entry name" value="UCP037290"/>
    <property type="match status" value="1"/>
</dbReference>
<sequence length="221" mass="23642">MTRPSLEQLLHHPKLWRGLSQSSLADPRTGHAALDRLLPGRGWPRHALIEVLTPAPGVGEISLLLPSLQQQPQTWIAPPYPPYAPALAQAGLDLKSLLVVQPGTPAEGLWAMEQLLRGGTETAVLGWFDTLSVNILRRLQLAAEAGATQAFVFRPAAAMHSASPAALRLFLDATEHGLYVRLIKVRGGRPASVTLPFPEHDPVVVPASAAAPARSTAFRAA</sequence>
<dbReference type="STRING" id="1317117.ATO7_16035"/>
<dbReference type="Gene3D" id="3.40.50.300">
    <property type="entry name" value="P-loop containing nucleotide triphosphate hydrolases"/>
    <property type="match status" value="1"/>
</dbReference>
<comment type="caution">
    <text evidence="2">The sequence shown here is derived from an EMBL/GenBank/DDBJ whole genome shotgun (WGS) entry which is preliminary data.</text>
</comment>
<dbReference type="PANTHER" id="PTHR35369:SF3">
    <property type="entry name" value="TRANSLESION DNA SYNTHESIS-ASSOCIATED PROTEIN IMUA"/>
    <property type="match status" value="1"/>
</dbReference>
<organism evidence="2 3">
    <name type="scientific">Oceanococcus atlanticus</name>
    <dbReference type="NCBI Taxonomy" id="1317117"/>
    <lineage>
        <taxon>Bacteria</taxon>
        <taxon>Pseudomonadati</taxon>
        <taxon>Pseudomonadota</taxon>
        <taxon>Gammaproteobacteria</taxon>
        <taxon>Chromatiales</taxon>
        <taxon>Oceanococcaceae</taxon>
        <taxon>Oceanococcus</taxon>
    </lineage>
</organism>
<reference evidence="2 3" key="1">
    <citation type="submission" date="2013-04" db="EMBL/GenBank/DDBJ databases">
        <title>Oceanococcus atlanticus 22II-S10r2 Genome Sequencing.</title>
        <authorList>
            <person name="Lai Q."/>
            <person name="Li G."/>
            <person name="Shao Z."/>
        </authorList>
    </citation>
    <scope>NUCLEOTIDE SEQUENCE [LARGE SCALE GENOMIC DNA]</scope>
    <source>
        <strain evidence="2 3">22II-S10r2</strain>
    </source>
</reference>
<evidence type="ECO:0000256" key="1">
    <source>
        <dbReference type="ARBA" id="ARBA00022763"/>
    </source>
</evidence>
<proteinExistence type="predicted"/>
<evidence type="ECO:0000313" key="3">
    <source>
        <dbReference type="Proteomes" id="UP000192342"/>
    </source>
</evidence>
<dbReference type="InterPro" id="IPR027417">
    <property type="entry name" value="P-loop_NTPase"/>
</dbReference>